<evidence type="ECO:0000259" key="4">
    <source>
        <dbReference type="Pfam" id="PF16113"/>
    </source>
</evidence>
<dbReference type="SUPFAM" id="SSF52096">
    <property type="entry name" value="ClpP/crotonase"/>
    <property type="match status" value="1"/>
</dbReference>
<dbReference type="InterPro" id="IPR045004">
    <property type="entry name" value="ECH_dom"/>
</dbReference>
<dbReference type="GO" id="GO:0005829">
    <property type="term" value="C:cytosol"/>
    <property type="evidence" value="ECO:0007669"/>
    <property type="project" value="TreeGrafter"/>
</dbReference>
<evidence type="ECO:0000313" key="6">
    <source>
        <dbReference type="Proteomes" id="UP001240483"/>
    </source>
</evidence>
<evidence type="ECO:0000256" key="2">
    <source>
        <dbReference type="ARBA" id="ARBA00011915"/>
    </source>
</evidence>
<gene>
    <name evidence="5" type="ORF">QP116_07250</name>
</gene>
<dbReference type="AlphaFoldDB" id="A0AAP4C7Y3"/>
<dbReference type="NCBIfam" id="NF004127">
    <property type="entry name" value="PRK05617.1"/>
    <property type="match status" value="1"/>
</dbReference>
<dbReference type="GO" id="GO:0006574">
    <property type="term" value="P:L-valine catabolic process"/>
    <property type="evidence" value="ECO:0007669"/>
    <property type="project" value="TreeGrafter"/>
</dbReference>
<dbReference type="PANTHER" id="PTHR43176:SF3">
    <property type="entry name" value="3-HYDROXYISOBUTYRYL-COA HYDROLASE, MITOCHONDRIAL"/>
    <property type="match status" value="1"/>
</dbReference>
<reference evidence="5" key="1">
    <citation type="submission" date="2023-05" db="EMBL/GenBank/DDBJ databases">
        <title>Cataloging the Phylogenetic Diversity of Human Bladder Bacteria.</title>
        <authorList>
            <person name="Du J."/>
        </authorList>
    </citation>
    <scope>NUCLEOTIDE SEQUENCE</scope>
    <source>
        <strain evidence="5">UMB9978</strain>
    </source>
</reference>
<evidence type="ECO:0000313" key="5">
    <source>
        <dbReference type="EMBL" id="MDK6275522.1"/>
    </source>
</evidence>
<comment type="catalytic activity">
    <reaction evidence="1">
        <text>3-hydroxy-2-methylpropanoyl-CoA + H2O = 3-hydroxy-2-methylpropanoate + CoA + H(+)</text>
        <dbReference type="Rhea" id="RHEA:20888"/>
        <dbReference type="ChEBI" id="CHEBI:11805"/>
        <dbReference type="ChEBI" id="CHEBI:15377"/>
        <dbReference type="ChEBI" id="CHEBI:15378"/>
        <dbReference type="ChEBI" id="CHEBI:57287"/>
        <dbReference type="ChEBI" id="CHEBI:57340"/>
        <dbReference type="EC" id="3.1.2.4"/>
    </reaction>
</comment>
<accession>A0AAP4C7Y3</accession>
<dbReference type="Pfam" id="PF16113">
    <property type="entry name" value="ECH_2"/>
    <property type="match status" value="1"/>
</dbReference>
<evidence type="ECO:0000256" key="1">
    <source>
        <dbReference type="ARBA" id="ARBA00001709"/>
    </source>
</evidence>
<protein>
    <recommendedName>
        <fullName evidence="2">3-hydroxyisobutyryl-CoA hydrolase</fullName>
        <ecNumber evidence="2">3.1.2.4</ecNumber>
    </recommendedName>
</protein>
<dbReference type="CDD" id="cd06558">
    <property type="entry name" value="crotonase-like"/>
    <property type="match status" value="1"/>
</dbReference>
<dbReference type="InterPro" id="IPR029045">
    <property type="entry name" value="ClpP/crotonase-like_dom_sf"/>
</dbReference>
<dbReference type="EMBL" id="JASODW010000008">
    <property type="protein sequence ID" value="MDK6275522.1"/>
    <property type="molecule type" value="Genomic_DNA"/>
</dbReference>
<dbReference type="PANTHER" id="PTHR43176">
    <property type="entry name" value="3-HYDROXYISOBUTYRYL-COA HYDROLASE-RELATED"/>
    <property type="match status" value="1"/>
</dbReference>
<dbReference type="EC" id="3.1.2.4" evidence="2"/>
<keyword evidence="3 5" id="KW-0378">Hydrolase</keyword>
<organism evidence="5 6">
    <name type="scientific">Pseudoglutamicibacter cumminsii</name>
    <dbReference type="NCBI Taxonomy" id="156979"/>
    <lineage>
        <taxon>Bacteria</taxon>
        <taxon>Bacillati</taxon>
        <taxon>Actinomycetota</taxon>
        <taxon>Actinomycetes</taxon>
        <taxon>Micrococcales</taxon>
        <taxon>Micrococcaceae</taxon>
        <taxon>Pseudoglutamicibacter</taxon>
    </lineage>
</organism>
<dbReference type="Gene3D" id="3.90.226.10">
    <property type="entry name" value="2-enoyl-CoA Hydratase, Chain A, domain 1"/>
    <property type="match status" value="1"/>
</dbReference>
<dbReference type="RefSeq" id="WP_285333332.1">
    <property type="nucleotide sequence ID" value="NZ_JASODW010000008.1"/>
</dbReference>
<evidence type="ECO:0000256" key="3">
    <source>
        <dbReference type="ARBA" id="ARBA00022801"/>
    </source>
</evidence>
<sequence length="403" mass="42520">MREWAHMGCVDTGSELVLAERGGALGVITLNRPAAVNALNLEMVEAIHRALDAFATDDAVHAVMLRGAGERGLCAGGDVRVIYQGTLGDPAVAMDFFAAEYRLDYAISYFPKPFIPLMDGLVLGGGVGISVPGSHRIVNETSRVGMPEAGIGFSPDVGAAYFLARSPGAVGCFLSLTGLHIGAADALYSGLADAFVPSPQKDALIAQLERVSSSAEVDDVVAGFAAPVTDAHEEAPGAGRLELARGWIDEVFSRDSVEEIFAALQDRAETAGNDSLEQSALDAMRRNSPTGMKTALEALKRARNLSLAETYKQDYRLCGNAVLGNRTLPAEPRGGASGVQRAGHDMREGIRAQIIDKDRNPQWKPATFEDVDADLVSSFFATVPGFPDLAFPDAGSAKKSGRA</sequence>
<comment type="caution">
    <text evidence="5">The sequence shown here is derived from an EMBL/GenBank/DDBJ whole genome shotgun (WGS) entry which is preliminary data.</text>
</comment>
<dbReference type="GO" id="GO:0003860">
    <property type="term" value="F:3-hydroxyisobutyryl-CoA hydrolase activity"/>
    <property type="evidence" value="ECO:0007669"/>
    <property type="project" value="UniProtKB-EC"/>
</dbReference>
<dbReference type="Proteomes" id="UP001240483">
    <property type="component" value="Unassembled WGS sequence"/>
</dbReference>
<dbReference type="InterPro" id="IPR032259">
    <property type="entry name" value="HIBYL-CoA-H"/>
</dbReference>
<proteinExistence type="predicted"/>
<name>A0AAP4C7Y3_9MICC</name>
<feature type="domain" description="Enoyl-CoA hydratase/isomerase" evidence="4">
    <location>
        <begin position="26"/>
        <end position="380"/>
    </location>
</feature>